<reference evidence="1" key="1">
    <citation type="journal article" date="2020" name="Fungal Divers.">
        <title>Resolving the Mortierellaceae phylogeny through synthesis of multi-gene phylogenetics and phylogenomics.</title>
        <authorList>
            <person name="Vandepol N."/>
            <person name="Liber J."/>
            <person name="Desiro A."/>
            <person name="Na H."/>
            <person name="Kennedy M."/>
            <person name="Barry K."/>
            <person name="Grigoriev I.V."/>
            <person name="Miller A.N."/>
            <person name="O'Donnell K."/>
            <person name="Stajich J.E."/>
            <person name="Bonito G."/>
        </authorList>
    </citation>
    <scope>NUCLEOTIDE SEQUENCE</scope>
    <source>
        <strain evidence="1">KOD1015</strain>
    </source>
</reference>
<accession>A0A9P6KFH9</accession>
<evidence type="ECO:0000313" key="2">
    <source>
        <dbReference type="Proteomes" id="UP000780801"/>
    </source>
</evidence>
<protein>
    <submittedName>
        <fullName evidence="1">Uncharacterized protein</fullName>
    </submittedName>
</protein>
<keyword evidence="2" id="KW-1185">Reference proteome</keyword>
<dbReference type="Proteomes" id="UP000780801">
    <property type="component" value="Unassembled WGS sequence"/>
</dbReference>
<gene>
    <name evidence="1" type="ORF">BGW38_010448</name>
</gene>
<organism evidence="1 2">
    <name type="scientific">Lunasporangiospora selenospora</name>
    <dbReference type="NCBI Taxonomy" id="979761"/>
    <lineage>
        <taxon>Eukaryota</taxon>
        <taxon>Fungi</taxon>
        <taxon>Fungi incertae sedis</taxon>
        <taxon>Mucoromycota</taxon>
        <taxon>Mortierellomycotina</taxon>
        <taxon>Mortierellomycetes</taxon>
        <taxon>Mortierellales</taxon>
        <taxon>Mortierellaceae</taxon>
        <taxon>Lunasporangiospora</taxon>
    </lineage>
</organism>
<comment type="caution">
    <text evidence="1">The sequence shown here is derived from an EMBL/GenBank/DDBJ whole genome shotgun (WGS) entry which is preliminary data.</text>
</comment>
<proteinExistence type="predicted"/>
<dbReference type="EMBL" id="JAABOA010000846">
    <property type="protein sequence ID" value="KAF9583001.1"/>
    <property type="molecule type" value="Genomic_DNA"/>
</dbReference>
<name>A0A9P6KFH9_9FUNG</name>
<dbReference type="AlphaFoldDB" id="A0A9P6KFH9"/>
<evidence type="ECO:0000313" key="1">
    <source>
        <dbReference type="EMBL" id="KAF9583001.1"/>
    </source>
</evidence>
<sequence length="121" mass="13044">MKAFHLNSCDFPEAGDEELLYGLGMNVVGNFVSTMATKEAIDFTMDPIVDTASEVFIETVIGESLSLPMASGAIAAARAPLAMERVLNRARTQSVAIHTSAITTARTMTATRRIVFKAYRA</sequence>